<dbReference type="InParanoid" id="A0A1C7N1X1"/>
<gene>
    <name evidence="1" type="ORF">A0J61_09278</name>
</gene>
<evidence type="ECO:0000313" key="2">
    <source>
        <dbReference type="Proteomes" id="UP000093000"/>
    </source>
</evidence>
<name>A0A1C7N1X1_9FUNG</name>
<sequence length="98" mass="11506">MTVAERSLLVRWRLGWLPGGKPRPCTCGHSPLTKKHISLCLFFHLRLHVPTRVADPISYILNRLPKKRPTKDSSKRYWQFIWPSLINLLLQVDRIQHA</sequence>
<dbReference type="OrthoDB" id="2277247at2759"/>
<protein>
    <submittedName>
        <fullName evidence="1">Uncharacterized protein</fullName>
    </submittedName>
</protein>
<keyword evidence="2" id="KW-1185">Reference proteome</keyword>
<feature type="non-terminal residue" evidence="1">
    <location>
        <position position="98"/>
    </location>
</feature>
<dbReference type="EMBL" id="LUGH01000814">
    <property type="protein sequence ID" value="OBZ82676.1"/>
    <property type="molecule type" value="Genomic_DNA"/>
</dbReference>
<dbReference type="STRING" id="101091.A0A1C7N1X1"/>
<dbReference type="Proteomes" id="UP000093000">
    <property type="component" value="Unassembled WGS sequence"/>
</dbReference>
<organism evidence="1 2">
    <name type="scientific">Choanephora cucurbitarum</name>
    <dbReference type="NCBI Taxonomy" id="101091"/>
    <lineage>
        <taxon>Eukaryota</taxon>
        <taxon>Fungi</taxon>
        <taxon>Fungi incertae sedis</taxon>
        <taxon>Mucoromycota</taxon>
        <taxon>Mucoromycotina</taxon>
        <taxon>Mucoromycetes</taxon>
        <taxon>Mucorales</taxon>
        <taxon>Mucorineae</taxon>
        <taxon>Choanephoraceae</taxon>
        <taxon>Choanephoroideae</taxon>
        <taxon>Choanephora</taxon>
    </lineage>
</organism>
<comment type="caution">
    <text evidence="1">The sequence shown here is derived from an EMBL/GenBank/DDBJ whole genome shotgun (WGS) entry which is preliminary data.</text>
</comment>
<evidence type="ECO:0000313" key="1">
    <source>
        <dbReference type="EMBL" id="OBZ82676.1"/>
    </source>
</evidence>
<accession>A0A1C7N1X1</accession>
<proteinExistence type="predicted"/>
<reference evidence="1 2" key="1">
    <citation type="submission" date="2016-03" db="EMBL/GenBank/DDBJ databases">
        <title>Choanephora cucurbitarum.</title>
        <authorList>
            <person name="Min B."/>
            <person name="Park H."/>
            <person name="Park J.-H."/>
            <person name="Shin H.-D."/>
            <person name="Choi I.-G."/>
        </authorList>
    </citation>
    <scope>NUCLEOTIDE SEQUENCE [LARGE SCALE GENOMIC DNA]</scope>
    <source>
        <strain evidence="1 2">KUS-F28377</strain>
    </source>
</reference>
<dbReference type="AlphaFoldDB" id="A0A1C7N1X1"/>